<dbReference type="EMBL" id="BAABJE010000015">
    <property type="protein sequence ID" value="GAA4801460.1"/>
    <property type="molecule type" value="Genomic_DNA"/>
</dbReference>
<gene>
    <name evidence="1" type="ORF">GCM10023307_30040</name>
</gene>
<dbReference type="Proteomes" id="UP001499959">
    <property type="component" value="Unassembled WGS sequence"/>
</dbReference>
<accession>A0ABP9BWA4</accession>
<reference evidence="2" key="1">
    <citation type="journal article" date="2019" name="Int. J. Syst. Evol. Microbiol.">
        <title>The Global Catalogue of Microorganisms (GCM) 10K type strain sequencing project: providing services to taxonomists for standard genome sequencing and annotation.</title>
        <authorList>
            <consortium name="The Broad Institute Genomics Platform"/>
            <consortium name="The Broad Institute Genome Sequencing Center for Infectious Disease"/>
            <person name="Wu L."/>
            <person name="Ma J."/>
        </authorList>
    </citation>
    <scope>NUCLEOTIDE SEQUENCE [LARGE SCALE GENOMIC DNA]</scope>
    <source>
        <strain evidence="2">JCM 18204</strain>
    </source>
</reference>
<protein>
    <recommendedName>
        <fullName evidence="3">Apea-like HEPN domain-containing protein</fullName>
    </recommendedName>
</protein>
<evidence type="ECO:0000313" key="1">
    <source>
        <dbReference type="EMBL" id="GAA4801460.1"/>
    </source>
</evidence>
<evidence type="ECO:0000313" key="2">
    <source>
        <dbReference type="Proteomes" id="UP001499959"/>
    </source>
</evidence>
<name>A0ABP9BWA4_9GAMM</name>
<proteinExistence type="predicted"/>
<evidence type="ECO:0008006" key="3">
    <source>
        <dbReference type="Google" id="ProtNLM"/>
    </source>
</evidence>
<sequence>MQMGMLIMEPASRGGGNEEYKLRYPVDLDRSFSLPRDTVDQMLGTSAYAQMERTPYGFMFEIAGFATEVDARRFAMRLELELRKVCIERRLSMFFPAEIYAYEKFEVPVLLPVEMLGKWQKNHAHGIVVDGRVPTTMACIVPEHLKIVYLGEIRGGFSIVVPMDKIRTALDNAFSENLEELGVNASCLHERHRLAADFFSLACAHGSPFSRVIHLVICLEILAAAVGIGDNYIHGTRKLFSRFDVEKIMPQIALGRNARDMELSHALHAIRGDIVHRGYTASPDVDRILNAGMDAAGVVLVNLLDQYRDSSRMTSFASP</sequence>
<comment type="caution">
    <text evidence="1">The sequence shown here is derived from an EMBL/GenBank/DDBJ whole genome shotgun (WGS) entry which is preliminary data.</text>
</comment>
<organism evidence="1 2">
    <name type="scientific">Lysobacter hankyongensis</name>
    <dbReference type="NCBI Taxonomy" id="1176535"/>
    <lineage>
        <taxon>Bacteria</taxon>
        <taxon>Pseudomonadati</taxon>
        <taxon>Pseudomonadota</taxon>
        <taxon>Gammaproteobacteria</taxon>
        <taxon>Lysobacterales</taxon>
        <taxon>Lysobacteraceae</taxon>
        <taxon>Lysobacter</taxon>
    </lineage>
</organism>
<keyword evidence="2" id="KW-1185">Reference proteome</keyword>